<proteinExistence type="predicted"/>
<comment type="caution">
    <text evidence="2">The sequence shown here is derived from an EMBL/GenBank/DDBJ whole genome shotgun (WGS) entry which is preliminary data.</text>
</comment>
<dbReference type="Proteomes" id="UP000319908">
    <property type="component" value="Unassembled WGS sequence"/>
</dbReference>
<sequence length="732" mass="80461">MPNLNNRTAYPLTRVATPIRVWTRATWTDAWTLRPDLQCTQLVWSSYPEISTASLHYRYGFVMQPGQSAPTIHPPITARGYWVLVAMDTDDGPPAVWLGYAENPITRPLAAASDTSPATGDQTIPCYGLERIWDHCYVESTVCLTEEETDEEPNRFARRGNVAAVFNGPDHTGYRSRQFGTLDDERDWTAAGFARPTDDGRHVWNTADIVQHLLGFHAPTASRILATNPDPAVEIPWRITGIGNLPGYDTPTIDTAGRSIGDILRSIITPGRMLGLTFSAAATIPAHGSDDSPLITAVNMAFATRLTQPTTIPDIGPLPYDPTGVTLTCATDPLTTVDYRLDDSDVVDQIIVQGPREISVCTIEHSETQWQNDWDEDDADEYDIGGSETDGWDDLTNSQRRDLNADKRENALSHRRTYRNLRLGDSFDGKVRGGKSMFPDASTGGNATGDALHVPHLDNVEILPDLPLYDGVDYMGAADEVDETEGSRTRLPILTSFEIPDSADARIHSSVMAGLGVFITSQFRVFRTDIRPNNERGPGIEMNVIGAPQYMLIDPANGTPNAADGVLLTAYDHTTIETTVAVRGDRRPFWAQPAELPPLDVIRRRVYTYEDPPLQQVYIVPDTVLAITGPGIRTLADGGMLRNPLPRLRALANLIATYAHAPRYRVQIQTARILSTLPVGANLRTVDVIGTDVQSPIVEIRIDAPLAETIDRTDITLTITAASHRFDVLSLL</sequence>
<feature type="compositionally biased region" description="Acidic residues" evidence="1">
    <location>
        <begin position="373"/>
        <end position="383"/>
    </location>
</feature>
<evidence type="ECO:0000313" key="3">
    <source>
        <dbReference type="Proteomes" id="UP000319908"/>
    </source>
</evidence>
<reference evidence="2 3" key="1">
    <citation type="journal article" date="2020" name="Antonie Van Leeuwenhoek">
        <title>Rhodopirellula heiligendammensis sp. nov., Rhodopirellula pilleata sp. nov., and Rhodopirellula solitaria sp. nov. isolated from natural or artificial marine surfaces in Northern Germany and California, USA, and emended description of the genus Rhodopirellula.</title>
        <authorList>
            <person name="Kallscheuer N."/>
            <person name="Wiegand S."/>
            <person name="Jogler M."/>
            <person name="Boedeker C."/>
            <person name="Peeters S.H."/>
            <person name="Rast P."/>
            <person name="Heuer A."/>
            <person name="Jetten M.S.M."/>
            <person name="Rohde M."/>
            <person name="Jogler C."/>
        </authorList>
    </citation>
    <scope>NUCLEOTIDE SEQUENCE [LARGE SCALE GENOMIC DNA]</scope>
    <source>
        <strain evidence="2 3">Poly21</strain>
    </source>
</reference>
<evidence type="ECO:0000313" key="2">
    <source>
        <dbReference type="EMBL" id="TWU15949.1"/>
    </source>
</evidence>
<organism evidence="2 3">
    <name type="scientific">Allorhodopirellula heiligendammensis</name>
    <dbReference type="NCBI Taxonomy" id="2714739"/>
    <lineage>
        <taxon>Bacteria</taxon>
        <taxon>Pseudomonadati</taxon>
        <taxon>Planctomycetota</taxon>
        <taxon>Planctomycetia</taxon>
        <taxon>Pirellulales</taxon>
        <taxon>Pirellulaceae</taxon>
        <taxon>Allorhodopirellula</taxon>
    </lineage>
</organism>
<dbReference type="AlphaFoldDB" id="A0A5C6BZA8"/>
<dbReference type="EMBL" id="SJPU01000002">
    <property type="protein sequence ID" value="TWU15949.1"/>
    <property type="molecule type" value="Genomic_DNA"/>
</dbReference>
<feature type="region of interest" description="Disordered" evidence="1">
    <location>
        <begin position="373"/>
        <end position="393"/>
    </location>
</feature>
<keyword evidence="3" id="KW-1185">Reference proteome</keyword>
<evidence type="ECO:0000256" key="1">
    <source>
        <dbReference type="SAM" id="MobiDB-lite"/>
    </source>
</evidence>
<gene>
    <name evidence="2" type="ORF">Poly21_31530</name>
</gene>
<accession>A0A5C6BZA8</accession>
<dbReference type="OrthoDB" id="261206at2"/>
<protein>
    <submittedName>
        <fullName evidence="2">Uncharacterized protein</fullName>
    </submittedName>
</protein>
<name>A0A5C6BZA8_9BACT</name>
<dbReference type="RefSeq" id="WP_146407700.1">
    <property type="nucleotide sequence ID" value="NZ_SJPU01000002.1"/>
</dbReference>